<dbReference type="Gene3D" id="3.90.1310.10">
    <property type="entry name" value="Penicillin-binding protein 2a (Domain 2)"/>
    <property type="match status" value="1"/>
</dbReference>
<keyword evidence="11" id="KW-0472">Membrane</keyword>
<evidence type="ECO:0000256" key="2">
    <source>
        <dbReference type="ARBA" id="ARBA00004236"/>
    </source>
</evidence>
<dbReference type="GO" id="GO:0009252">
    <property type="term" value="P:peptidoglycan biosynthetic process"/>
    <property type="evidence" value="ECO:0007669"/>
    <property type="project" value="UniProtKB-UniPathway"/>
</dbReference>
<organism evidence="16 17">
    <name type="scientific">Tepidibacillus fermentans</name>
    <dbReference type="NCBI Taxonomy" id="1281767"/>
    <lineage>
        <taxon>Bacteria</taxon>
        <taxon>Bacillati</taxon>
        <taxon>Bacillota</taxon>
        <taxon>Bacilli</taxon>
        <taxon>Bacillales</taxon>
        <taxon>Bacillaceae</taxon>
        <taxon>Tepidibacillus</taxon>
    </lineage>
</organism>
<dbReference type="SUPFAM" id="SSF56519">
    <property type="entry name" value="Penicillin binding protein dimerisation domain"/>
    <property type="match status" value="1"/>
</dbReference>
<protein>
    <recommendedName>
        <fullName evidence="5">serine-type D-Ala-D-Ala carboxypeptidase</fullName>
        <ecNumber evidence="5">3.4.16.4</ecNumber>
    </recommendedName>
</protein>
<dbReference type="Proteomes" id="UP000295788">
    <property type="component" value="Unassembled WGS sequence"/>
</dbReference>
<evidence type="ECO:0000256" key="11">
    <source>
        <dbReference type="ARBA" id="ARBA00023136"/>
    </source>
</evidence>
<comment type="similarity">
    <text evidence="4">Belongs to the transpeptidase family.</text>
</comment>
<evidence type="ECO:0000313" key="17">
    <source>
        <dbReference type="Proteomes" id="UP000295788"/>
    </source>
</evidence>
<dbReference type="Gene3D" id="3.40.710.10">
    <property type="entry name" value="DD-peptidase/beta-lactamase superfamily"/>
    <property type="match status" value="1"/>
</dbReference>
<dbReference type="InterPro" id="IPR012338">
    <property type="entry name" value="Beta-lactam/transpept-like"/>
</dbReference>
<proteinExistence type="inferred from homology"/>
<evidence type="ECO:0000256" key="1">
    <source>
        <dbReference type="ARBA" id="ARBA00004167"/>
    </source>
</evidence>
<dbReference type="InterPro" id="IPR036138">
    <property type="entry name" value="PBP_dimer_sf"/>
</dbReference>
<keyword evidence="8" id="KW-0133">Cell shape</keyword>
<dbReference type="Gene3D" id="3.30.1390.30">
    <property type="entry name" value="Penicillin-binding protein 2a, domain 3"/>
    <property type="match status" value="1"/>
</dbReference>
<dbReference type="PANTHER" id="PTHR30627:SF2">
    <property type="entry name" value="PEPTIDOGLYCAN D,D-TRANSPEPTIDASE MRDA"/>
    <property type="match status" value="1"/>
</dbReference>
<evidence type="ECO:0000256" key="13">
    <source>
        <dbReference type="ARBA" id="ARBA00034000"/>
    </source>
</evidence>
<evidence type="ECO:0000313" key="16">
    <source>
        <dbReference type="EMBL" id="TCS79063.1"/>
    </source>
</evidence>
<reference evidence="16 17" key="1">
    <citation type="submission" date="2019-03" db="EMBL/GenBank/DDBJ databases">
        <title>Genomic Encyclopedia of Type Strains, Phase IV (KMG-IV): sequencing the most valuable type-strain genomes for metagenomic binning, comparative biology and taxonomic classification.</title>
        <authorList>
            <person name="Goeker M."/>
        </authorList>
    </citation>
    <scope>NUCLEOTIDE SEQUENCE [LARGE SCALE GENOMIC DNA]</scope>
    <source>
        <strain evidence="16 17">DSM 23802</strain>
    </source>
</reference>
<dbReference type="EMBL" id="SMAB01000023">
    <property type="protein sequence ID" value="TCS79063.1"/>
    <property type="molecule type" value="Genomic_DNA"/>
</dbReference>
<dbReference type="EC" id="3.4.16.4" evidence="5"/>
<evidence type="ECO:0000256" key="4">
    <source>
        <dbReference type="ARBA" id="ARBA00007171"/>
    </source>
</evidence>
<keyword evidence="12" id="KW-0961">Cell wall biogenesis/degradation</keyword>
<feature type="domain" description="Penicillin-binding protein dimerisation" evidence="15">
    <location>
        <begin position="60"/>
        <end position="241"/>
    </location>
</feature>
<evidence type="ECO:0000256" key="10">
    <source>
        <dbReference type="ARBA" id="ARBA00022989"/>
    </source>
</evidence>
<dbReference type="Pfam" id="PF03717">
    <property type="entry name" value="PBP_dimer"/>
    <property type="match status" value="1"/>
</dbReference>
<evidence type="ECO:0000256" key="8">
    <source>
        <dbReference type="ARBA" id="ARBA00022960"/>
    </source>
</evidence>
<dbReference type="AlphaFoldDB" id="A0A4R3K8E5"/>
<dbReference type="GO" id="GO:0071555">
    <property type="term" value="P:cell wall organization"/>
    <property type="evidence" value="ECO:0007669"/>
    <property type="project" value="UniProtKB-KW"/>
</dbReference>
<sequence>MKTMKKKAKKPIAIRRMNLLFFLVFLFFAGIIFRLSFVQLVEGKNYKTLANTYREKSIPITAPRGLIKDANHQVLVNNKTIWTVTFQINEQQKQDYDQIAETLANLVVKPGEKKEEVKKTILENMDIGPFYKDSKYIPRTILEDVDEKTRAYIEEHKEELPGVEVIPDQMRNYLYKDFMAQTIGYTRKIPAGELEYYQALGYKSSDRIGKQGLEKQYESVLHGKDGYSLVEVNSSYEAIRQKDYVAPVPGNNLILTINKNFQDAVEKALADQVNALRPKYKDVKVGMAVVMNPKTGAVLALANYPRYDLNIWNGLVSQQLYEQIRDYEPNHAIQSGHPVGSTYKPLTILTGLQEKVITTGTIIQDTGRLQYDRRADGSAIVMKNFDGHVYGSLNIQKALQKSSNIFMAEIALRMKQKYGIEKTLERQRYYDHMFGLGVKTGIDLPEETTGITSSAPNYVQHSIGQHDTFTVMQLAQYVSTIANNGYRMKPYLVQAIEEGTQSGTGGRIIYHHEPEVLNKIPMSDQYIQAVKQGMYLVTQPGGTAYSALKGIPIKVGAKTGTAQAANRNKDDNAVFIGFAPYDDPEIAFAILIPYGGTGGSSAGPVARAIVQAYIQQEQIDVTEASVNQQTPTSTP</sequence>
<keyword evidence="10" id="KW-1133">Transmembrane helix</keyword>
<gene>
    <name evidence="16" type="ORF">EDD72_12324</name>
</gene>
<evidence type="ECO:0000256" key="6">
    <source>
        <dbReference type="ARBA" id="ARBA00022475"/>
    </source>
</evidence>
<comment type="pathway">
    <text evidence="3">Cell wall biogenesis; peptidoglycan biosynthesis.</text>
</comment>
<keyword evidence="6" id="KW-1003">Cell membrane</keyword>
<evidence type="ECO:0000256" key="7">
    <source>
        <dbReference type="ARBA" id="ARBA00022692"/>
    </source>
</evidence>
<evidence type="ECO:0000256" key="3">
    <source>
        <dbReference type="ARBA" id="ARBA00004752"/>
    </source>
</evidence>
<dbReference type="InterPro" id="IPR005311">
    <property type="entry name" value="PBP_dimer"/>
</dbReference>
<evidence type="ECO:0000256" key="12">
    <source>
        <dbReference type="ARBA" id="ARBA00023316"/>
    </source>
</evidence>
<dbReference type="PANTHER" id="PTHR30627">
    <property type="entry name" value="PEPTIDOGLYCAN D,D-TRANSPEPTIDASE"/>
    <property type="match status" value="1"/>
</dbReference>
<comment type="subcellular location">
    <subcellularLocation>
        <location evidence="2">Cell membrane</location>
    </subcellularLocation>
    <subcellularLocation>
        <location evidence="1">Membrane</location>
        <topology evidence="1">Single-pass membrane protein</topology>
    </subcellularLocation>
</comment>
<dbReference type="SUPFAM" id="SSF56601">
    <property type="entry name" value="beta-lactamase/transpeptidase-like"/>
    <property type="match status" value="1"/>
</dbReference>
<dbReference type="GO" id="GO:0005886">
    <property type="term" value="C:plasma membrane"/>
    <property type="evidence" value="ECO:0007669"/>
    <property type="project" value="UniProtKB-SubCell"/>
</dbReference>
<keyword evidence="9" id="KW-0573">Peptidoglycan synthesis</keyword>
<evidence type="ECO:0000256" key="9">
    <source>
        <dbReference type="ARBA" id="ARBA00022984"/>
    </source>
</evidence>
<dbReference type="GO" id="GO:0071972">
    <property type="term" value="F:peptidoglycan L,D-transpeptidase activity"/>
    <property type="evidence" value="ECO:0007669"/>
    <property type="project" value="TreeGrafter"/>
</dbReference>
<accession>A0A4R3K8E5</accession>
<comment type="catalytic activity">
    <reaction evidence="13">
        <text>Preferential cleavage: (Ac)2-L-Lys-D-Ala-|-D-Ala. Also transpeptidation of peptidyl-alanyl moieties that are N-acyl substituents of D-alanine.</text>
        <dbReference type="EC" id="3.4.16.4"/>
    </reaction>
</comment>
<feature type="domain" description="Penicillin-binding protein transpeptidase" evidence="14">
    <location>
        <begin position="286"/>
        <end position="610"/>
    </location>
</feature>
<dbReference type="UniPathway" id="UPA00219"/>
<dbReference type="GO" id="GO:0008360">
    <property type="term" value="P:regulation of cell shape"/>
    <property type="evidence" value="ECO:0007669"/>
    <property type="project" value="UniProtKB-KW"/>
</dbReference>
<name>A0A4R3K8E5_9BACI</name>
<dbReference type="GO" id="GO:0008658">
    <property type="term" value="F:penicillin binding"/>
    <property type="evidence" value="ECO:0007669"/>
    <property type="project" value="InterPro"/>
</dbReference>
<dbReference type="GO" id="GO:0009002">
    <property type="term" value="F:serine-type D-Ala-D-Ala carboxypeptidase activity"/>
    <property type="evidence" value="ECO:0007669"/>
    <property type="project" value="UniProtKB-EC"/>
</dbReference>
<dbReference type="InterPro" id="IPR001460">
    <property type="entry name" value="PCN-bd_Tpept"/>
</dbReference>
<evidence type="ECO:0000259" key="15">
    <source>
        <dbReference type="Pfam" id="PF03717"/>
    </source>
</evidence>
<dbReference type="Pfam" id="PF00905">
    <property type="entry name" value="Transpeptidase"/>
    <property type="match status" value="1"/>
</dbReference>
<comment type="caution">
    <text evidence="16">The sequence shown here is derived from an EMBL/GenBank/DDBJ whole genome shotgun (WGS) entry which is preliminary data.</text>
</comment>
<keyword evidence="17" id="KW-1185">Reference proteome</keyword>
<evidence type="ECO:0000256" key="5">
    <source>
        <dbReference type="ARBA" id="ARBA00012448"/>
    </source>
</evidence>
<dbReference type="InterPro" id="IPR050515">
    <property type="entry name" value="Beta-lactam/transpept"/>
</dbReference>
<keyword evidence="7" id="KW-0812">Transmembrane</keyword>
<evidence type="ECO:0000259" key="14">
    <source>
        <dbReference type="Pfam" id="PF00905"/>
    </source>
</evidence>